<organism evidence="1">
    <name type="scientific">marine metagenome</name>
    <dbReference type="NCBI Taxonomy" id="408172"/>
    <lineage>
        <taxon>unclassified sequences</taxon>
        <taxon>metagenomes</taxon>
        <taxon>ecological metagenomes</taxon>
    </lineage>
</organism>
<dbReference type="EMBL" id="UINC01217997">
    <property type="protein sequence ID" value="SVE44839.1"/>
    <property type="molecule type" value="Genomic_DNA"/>
</dbReference>
<sequence length="27" mass="3271">VLLRIPQELVGWRISMKMPVIRLDRNH</sequence>
<evidence type="ECO:0000313" key="1">
    <source>
        <dbReference type="EMBL" id="SVE44839.1"/>
    </source>
</evidence>
<accession>A0A383DKH4</accession>
<feature type="non-terminal residue" evidence="1">
    <location>
        <position position="1"/>
    </location>
</feature>
<protein>
    <submittedName>
        <fullName evidence="1">Uncharacterized protein</fullName>
    </submittedName>
</protein>
<proteinExistence type="predicted"/>
<name>A0A383DKH4_9ZZZZ</name>
<dbReference type="AlphaFoldDB" id="A0A383DKH4"/>
<gene>
    <name evidence="1" type="ORF">METZ01_LOCUS497693</name>
</gene>
<reference evidence="1" key="1">
    <citation type="submission" date="2018-05" db="EMBL/GenBank/DDBJ databases">
        <authorList>
            <person name="Lanie J.A."/>
            <person name="Ng W.-L."/>
            <person name="Kazmierczak K.M."/>
            <person name="Andrzejewski T.M."/>
            <person name="Davidsen T.M."/>
            <person name="Wayne K.J."/>
            <person name="Tettelin H."/>
            <person name="Glass J.I."/>
            <person name="Rusch D."/>
            <person name="Podicherti R."/>
            <person name="Tsui H.-C.T."/>
            <person name="Winkler M.E."/>
        </authorList>
    </citation>
    <scope>NUCLEOTIDE SEQUENCE</scope>
</reference>